<keyword evidence="5" id="KW-0711">Selenium</keyword>
<dbReference type="PANTHER" id="PTHR10256:SF0">
    <property type="entry name" value="INACTIVE SELENIDE, WATER DIKINASE-LIKE PROTEIN-RELATED"/>
    <property type="match status" value="1"/>
</dbReference>
<keyword evidence="1" id="KW-0808">Transferase</keyword>
<dbReference type="Gene3D" id="3.90.650.10">
    <property type="entry name" value="PurM-like C-terminal domain"/>
    <property type="match status" value="1"/>
</dbReference>
<protein>
    <recommendedName>
        <fullName evidence="9">Selenide, water dikinase</fullName>
    </recommendedName>
</protein>
<dbReference type="InterPro" id="IPR004536">
    <property type="entry name" value="SPS/SelD"/>
</dbReference>
<feature type="domain" description="PurM-like N-terminal" evidence="6">
    <location>
        <begin position="14"/>
        <end position="111"/>
    </location>
</feature>
<evidence type="ECO:0000256" key="3">
    <source>
        <dbReference type="ARBA" id="ARBA00022777"/>
    </source>
</evidence>
<sequence>MDCSIVPHSVYPDLFTLSTTDFFYPLVDDPYMQGRIACANVLSDMYSLGIPRCDNMLMLLGGSTKMGSNERDIVMKRMIQGFSQLAEEAGTKVTGGQTVLNEWPLIGGVAMTTAKEGDFIRPEHLVPGDVLVLTKPIGTQVAVNLHEWILDPKHWKRAEGLMTAEDELQAYNTATESMARLNITGAKLMQKYKAHGCTDITGFGILGHASNLAANQTASIDIELHTLPIIRNMAKVDKEVKMFKLLEGYSAETSGGLLVALGSMEDAVNFCKEIQEIDGKEAWVVGNVVEGKGKARIIDDVKVVEV</sequence>
<dbReference type="GO" id="GO:0004756">
    <property type="term" value="F:selenide, water dikinase activity"/>
    <property type="evidence" value="ECO:0007669"/>
    <property type="project" value="TreeGrafter"/>
</dbReference>
<dbReference type="PIRSF" id="PIRSF036407">
    <property type="entry name" value="Selenphspht_syn"/>
    <property type="match status" value="1"/>
</dbReference>
<dbReference type="GO" id="GO:0005524">
    <property type="term" value="F:ATP binding"/>
    <property type="evidence" value="ECO:0007669"/>
    <property type="project" value="UniProtKB-KW"/>
</dbReference>
<dbReference type="SUPFAM" id="SSF55326">
    <property type="entry name" value="PurM N-terminal domain-like"/>
    <property type="match status" value="1"/>
</dbReference>
<dbReference type="AlphaFoldDB" id="A0A7S4L8K4"/>
<dbReference type="Gene3D" id="3.30.1330.10">
    <property type="entry name" value="PurM-like, N-terminal domain"/>
    <property type="match status" value="1"/>
</dbReference>
<dbReference type="InterPro" id="IPR010918">
    <property type="entry name" value="PurM-like_C_dom"/>
</dbReference>
<accession>A0A7S4L8K4</accession>
<dbReference type="Pfam" id="PF00586">
    <property type="entry name" value="AIRS"/>
    <property type="match status" value="1"/>
</dbReference>
<evidence type="ECO:0000259" key="7">
    <source>
        <dbReference type="Pfam" id="PF02769"/>
    </source>
</evidence>
<keyword evidence="3" id="KW-0418">Kinase</keyword>
<feature type="domain" description="PurM-like C-terminal" evidence="7">
    <location>
        <begin position="127"/>
        <end position="296"/>
    </location>
</feature>
<dbReference type="SUPFAM" id="SSF56042">
    <property type="entry name" value="PurM C-terminal domain-like"/>
    <property type="match status" value="1"/>
</dbReference>
<dbReference type="Pfam" id="PF02769">
    <property type="entry name" value="AIRS_C"/>
    <property type="match status" value="1"/>
</dbReference>
<evidence type="ECO:0000256" key="5">
    <source>
        <dbReference type="ARBA" id="ARBA00023266"/>
    </source>
</evidence>
<dbReference type="GO" id="GO:0005737">
    <property type="term" value="C:cytoplasm"/>
    <property type="evidence" value="ECO:0007669"/>
    <property type="project" value="TreeGrafter"/>
</dbReference>
<dbReference type="GO" id="GO:0016260">
    <property type="term" value="P:selenocysteine biosynthetic process"/>
    <property type="evidence" value="ECO:0007669"/>
    <property type="project" value="TreeGrafter"/>
</dbReference>
<dbReference type="InterPro" id="IPR016188">
    <property type="entry name" value="PurM-like_N"/>
</dbReference>
<gene>
    <name evidence="8" type="ORF">NAES01612_LOCUS16963</name>
</gene>
<proteinExistence type="predicted"/>
<dbReference type="FunFam" id="3.90.650.10:FF:000010">
    <property type="entry name" value="Selenide, water dikinase"/>
    <property type="match status" value="1"/>
</dbReference>
<dbReference type="InterPro" id="IPR036921">
    <property type="entry name" value="PurM-like_N_sf"/>
</dbReference>
<evidence type="ECO:0000256" key="4">
    <source>
        <dbReference type="ARBA" id="ARBA00022840"/>
    </source>
</evidence>
<dbReference type="NCBIfam" id="TIGR00476">
    <property type="entry name" value="selD"/>
    <property type="match status" value="1"/>
</dbReference>
<keyword evidence="2" id="KW-0547">Nucleotide-binding</keyword>
<evidence type="ECO:0000256" key="2">
    <source>
        <dbReference type="ARBA" id="ARBA00022741"/>
    </source>
</evidence>
<evidence type="ECO:0000259" key="6">
    <source>
        <dbReference type="Pfam" id="PF00586"/>
    </source>
</evidence>
<evidence type="ECO:0008006" key="9">
    <source>
        <dbReference type="Google" id="ProtNLM"/>
    </source>
</evidence>
<keyword evidence="4" id="KW-0067">ATP-binding</keyword>
<evidence type="ECO:0000313" key="8">
    <source>
        <dbReference type="EMBL" id="CAE2318369.1"/>
    </source>
</evidence>
<dbReference type="EMBL" id="HBKR01025877">
    <property type="protein sequence ID" value="CAE2318369.1"/>
    <property type="molecule type" value="Transcribed_RNA"/>
</dbReference>
<reference evidence="8" key="1">
    <citation type="submission" date="2021-01" db="EMBL/GenBank/DDBJ databases">
        <authorList>
            <person name="Corre E."/>
            <person name="Pelletier E."/>
            <person name="Niang G."/>
            <person name="Scheremetjew M."/>
            <person name="Finn R."/>
            <person name="Kale V."/>
            <person name="Holt S."/>
            <person name="Cochrane G."/>
            <person name="Meng A."/>
            <person name="Brown T."/>
            <person name="Cohen L."/>
        </authorList>
    </citation>
    <scope>NUCLEOTIDE SEQUENCE</scope>
    <source>
        <strain evidence="8">SoJaBio B1-5/56/2</strain>
    </source>
</reference>
<dbReference type="PANTHER" id="PTHR10256">
    <property type="entry name" value="SELENIDE, WATER DIKINASE"/>
    <property type="match status" value="1"/>
</dbReference>
<dbReference type="InterPro" id="IPR036676">
    <property type="entry name" value="PurM-like_C_sf"/>
</dbReference>
<name>A0A7S4L8K4_9EUKA</name>
<organism evidence="8">
    <name type="scientific">Paramoeba aestuarina</name>
    <dbReference type="NCBI Taxonomy" id="180227"/>
    <lineage>
        <taxon>Eukaryota</taxon>
        <taxon>Amoebozoa</taxon>
        <taxon>Discosea</taxon>
        <taxon>Flabellinia</taxon>
        <taxon>Dactylopodida</taxon>
        <taxon>Paramoebidae</taxon>
        <taxon>Paramoeba</taxon>
    </lineage>
</organism>
<evidence type="ECO:0000256" key="1">
    <source>
        <dbReference type="ARBA" id="ARBA00022679"/>
    </source>
</evidence>